<feature type="transmembrane region" description="Helical" evidence="8">
    <location>
        <begin position="146"/>
        <end position="165"/>
    </location>
</feature>
<evidence type="ECO:0000256" key="4">
    <source>
        <dbReference type="ARBA" id="ARBA00022475"/>
    </source>
</evidence>
<keyword evidence="6 8" id="KW-1133">Transmembrane helix</keyword>
<dbReference type="AlphaFoldDB" id="A0A7W7FX54"/>
<comment type="subcellular location">
    <subcellularLocation>
        <location evidence="1">Cell membrane</location>
        <topology evidence="1">Multi-pass membrane protein</topology>
    </subcellularLocation>
</comment>
<keyword evidence="4" id="KW-1003">Cell membrane</keyword>
<protein>
    <submittedName>
        <fullName evidence="9">4-azaleucine resistance transporter AzlC</fullName>
    </submittedName>
</protein>
<dbReference type="GO" id="GO:0005886">
    <property type="term" value="C:plasma membrane"/>
    <property type="evidence" value="ECO:0007669"/>
    <property type="project" value="UniProtKB-SubCell"/>
</dbReference>
<dbReference type="EMBL" id="JACHMH010000001">
    <property type="protein sequence ID" value="MBB4680977.1"/>
    <property type="molecule type" value="Genomic_DNA"/>
</dbReference>
<evidence type="ECO:0000256" key="6">
    <source>
        <dbReference type="ARBA" id="ARBA00022989"/>
    </source>
</evidence>
<dbReference type="PANTHER" id="PTHR34979:SF1">
    <property type="entry name" value="INNER MEMBRANE PROTEIN YGAZ"/>
    <property type="match status" value="1"/>
</dbReference>
<evidence type="ECO:0000256" key="8">
    <source>
        <dbReference type="SAM" id="Phobius"/>
    </source>
</evidence>
<dbReference type="PANTHER" id="PTHR34979">
    <property type="entry name" value="INNER MEMBRANE PROTEIN YGAZ"/>
    <property type="match status" value="1"/>
</dbReference>
<evidence type="ECO:0000256" key="1">
    <source>
        <dbReference type="ARBA" id="ARBA00004651"/>
    </source>
</evidence>
<sequence length="214" mass="21479">MSAAALTGGMMGMSFGAVAVTSGLSVWLAVAMSVLVFAGGAQFTAVGVAAAGAGPLATVLAGLLVNARLLPFGLAVGGVFGRRWYSRLLGSYLMIDQSVAFALAQKDAERARAVYWAASIAAFVTWNSGTLIGALIGSAVGDPKDFGLDAVFPAGMFALILPQLADKTPRRVAILGGVIAVATAPLLPAGLPVLLGLLGLAAALPVPKWKGKTA</sequence>
<dbReference type="RefSeq" id="WP_312988801.1">
    <property type="nucleotide sequence ID" value="NZ_BAAAUI010000039.1"/>
</dbReference>
<feature type="transmembrane region" description="Helical" evidence="8">
    <location>
        <begin position="15"/>
        <end position="38"/>
    </location>
</feature>
<keyword evidence="7 8" id="KW-0472">Membrane</keyword>
<evidence type="ECO:0000256" key="7">
    <source>
        <dbReference type="ARBA" id="ARBA00023136"/>
    </source>
</evidence>
<evidence type="ECO:0000256" key="2">
    <source>
        <dbReference type="ARBA" id="ARBA00010735"/>
    </source>
</evidence>
<dbReference type="Proteomes" id="UP000533598">
    <property type="component" value="Unassembled WGS sequence"/>
</dbReference>
<dbReference type="Pfam" id="PF03591">
    <property type="entry name" value="AzlC"/>
    <property type="match status" value="1"/>
</dbReference>
<proteinExistence type="inferred from homology"/>
<evidence type="ECO:0000313" key="9">
    <source>
        <dbReference type="EMBL" id="MBB4680977.1"/>
    </source>
</evidence>
<comment type="caution">
    <text evidence="9">The sequence shown here is derived from an EMBL/GenBank/DDBJ whole genome shotgun (WGS) entry which is preliminary data.</text>
</comment>
<evidence type="ECO:0000256" key="5">
    <source>
        <dbReference type="ARBA" id="ARBA00022692"/>
    </source>
</evidence>
<feature type="transmembrane region" description="Helical" evidence="8">
    <location>
        <begin position="172"/>
        <end position="204"/>
    </location>
</feature>
<name>A0A7W7FX54_9PSEU</name>
<evidence type="ECO:0000256" key="3">
    <source>
        <dbReference type="ARBA" id="ARBA00022448"/>
    </source>
</evidence>
<feature type="transmembrane region" description="Helical" evidence="8">
    <location>
        <begin position="45"/>
        <end position="64"/>
    </location>
</feature>
<dbReference type="GO" id="GO:1903785">
    <property type="term" value="P:L-valine transmembrane transport"/>
    <property type="evidence" value="ECO:0007669"/>
    <property type="project" value="TreeGrafter"/>
</dbReference>
<accession>A0A7W7FX54</accession>
<reference evidence="9 10" key="1">
    <citation type="submission" date="2020-08" db="EMBL/GenBank/DDBJ databases">
        <title>Sequencing the genomes of 1000 actinobacteria strains.</title>
        <authorList>
            <person name="Klenk H.-P."/>
        </authorList>
    </citation>
    <scope>NUCLEOTIDE SEQUENCE [LARGE SCALE GENOMIC DNA]</scope>
    <source>
        <strain evidence="9 10">DSM 44230</strain>
    </source>
</reference>
<keyword evidence="10" id="KW-1185">Reference proteome</keyword>
<feature type="transmembrane region" description="Helical" evidence="8">
    <location>
        <begin position="115"/>
        <end position="140"/>
    </location>
</feature>
<organism evidence="9 10">
    <name type="scientific">Crossiella cryophila</name>
    <dbReference type="NCBI Taxonomy" id="43355"/>
    <lineage>
        <taxon>Bacteria</taxon>
        <taxon>Bacillati</taxon>
        <taxon>Actinomycetota</taxon>
        <taxon>Actinomycetes</taxon>
        <taxon>Pseudonocardiales</taxon>
        <taxon>Pseudonocardiaceae</taxon>
        <taxon>Crossiella</taxon>
    </lineage>
</organism>
<evidence type="ECO:0000313" key="10">
    <source>
        <dbReference type="Proteomes" id="UP000533598"/>
    </source>
</evidence>
<keyword evidence="5 8" id="KW-0812">Transmembrane</keyword>
<gene>
    <name evidence="9" type="ORF">HNR67_007095</name>
</gene>
<dbReference type="InterPro" id="IPR011606">
    <property type="entry name" value="Brnchd-chn_aa_trnsp_permease"/>
</dbReference>
<keyword evidence="3" id="KW-0813">Transport</keyword>
<comment type="similarity">
    <text evidence="2">Belongs to the AzlC family.</text>
</comment>